<dbReference type="AlphaFoldDB" id="A0A9R1WUY2"/>
<dbReference type="EMBL" id="NBSK02000009">
    <property type="protein sequence ID" value="KAJ0188344.1"/>
    <property type="molecule type" value="Genomic_DNA"/>
</dbReference>
<comment type="caution">
    <text evidence="2">The sequence shown here is derived from an EMBL/GenBank/DDBJ whole genome shotgun (WGS) entry which is preliminary data.</text>
</comment>
<feature type="region of interest" description="Disordered" evidence="1">
    <location>
        <begin position="33"/>
        <end position="102"/>
    </location>
</feature>
<keyword evidence="3" id="KW-1185">Reference proteome</keyword>
<reference evidence="2 3" key="1">
    <citation type="journal article" date="2017" name="Nat. Commun.">
        <title>Genome assembly with in vitro proximity ligation data and whole-genome triplication in lettuce.</title>
        <authorList>
            <person name="Reyes-Chin-Wo S."/>
            <person name="Wang Z."/>
            <person name="Yang X."/>
            <person name="Kozik A."/>
            <person name="Arikit S."/>
            <person name="Song C."/>
            <person name="Xia L."/>
            <person name="Froenicke L."/>
            <person name="Lavelle D.O."/>
            <person name="Truco M.J."/>
            <person name="Xia R."/>
            <person name="Zhu S."/>
            <person name="Xu C."/>
            <person name="Xu H."/>
            <person name="Xu X."/>
            <person name="Cox K."/>
            <person name="Korf I."/>
            <person name="Meyers B.C."/>
            <person name="Michelmore R.W."/>
        </authorList>
    </citation>
    <scope>NUCLEOTIDE SEQUENCE [LARGE SCALE GENOMIC DNA]</scope>
    <source>
        <strain evidence="3">cv. Salinas</strain>
        <tissue evidence="2">Seedlings</tissue>
    </source>
</reference>
<name>A0A9R1WUY2_LACSA</name>
<feature type="compositionally biased region" description="Polar residues" evidence="1">
    <location>
        <begin position="69"/>
        <end position="78"/>
    </location>
</feature>
<sequence length="102" mass="11422">MIYRTKQRTALVDFVVIRHPSEHNVILGRTALLRHGGGRSGDNRTQANDKASGQRSKAEEAIPRRRSKQGNQRRNGQVDQRWDPQGSALPHVDCQPSNGKEA</sequence>
<evidence type="ECO:0000313" key="2">
    <source>
        <dbReference type="EMBL" id="KAJ0188344.1"/>
    </source>
</evidence>
<gene>
    <name evidence="2" type="ORF">LSAT_V11C900462440</name>
</gene>
<dbReference type="Proteomes" id="UP000235145">
    <property type="component" value="Unassembled WGS sequence"/>
</dbReference>
<protein>
    <submittedName>
        <fullName evidence="2">Uncharacterized protein</fullName>
    </submittedName>
</protein>
<feature type="compositionally biased region" description="Polar residues" evidence="1">
    <location>
        <begin position="43"/>
        <end position="55"/>
    </location>
</feature>
<organism evidence="2 3">
    <name type="scientific">Lactuca sativa</name>
    <name type="common">Garden lettuce</name>
    <dbReference type="NCBI Taxonomy" id="4236"/>
    <lineage>
        <taxon>Eukaryota</taxon>
        <taxon>Viridiplantae</taxon>
        <taxon>Streptophyta</taxon>
        <taxon>Embryophyta</taxon>
        <taxon>Tracheophyta</taxon>
        <taxon>Spermatophyta</taxon>
        <taxon>Magnoliopsida</taxon>
        <taxon>eudicotyledons</taxon>
        <taxon>Gunneridae</taxon>
        <taxon>Pentapetalae</taxon>
        <taxon>asterids</taxon>
        <taxon>campanulids</taxon>
        <taxon>Asterales</taxon>
        <taxon>Asteraceae</taxon>
        <taxon>Cichorioideae</taxon>
        <taxon>Cichorieae</taxon>
        <taxon>Lactucinae</taxon>
        <taxon>Lactuca</taxon>
    </lineage>
</organism>
<proteinExistence type="predicted"/>
<accession>A0A9R1WUY2</accession>
<evidence type="ECO:0000313" key="3">
    <source>
        <dbReference type="Proteomes" id="UP000235145"/>
    </source>
</evidence>
<evidence type="ECO:0000256" key="1">
    <source>
        <dbReference type="SAM" id="MobiDB-lite"/>
    </source>
</evidence>